<proteinExistence type="predicted"/>
<name>A0A8H6YM41_9AGAR</name>
<gene>
    <name evidence="1" type="ORF">MSAN_01020100</name>
</gene>
<sequence length="352" mass="40339">MRDGRTGVSLSRVSQYIRNTSELARYTSIVLRGPAQIFAFAQFVAEHTHLKLKTRYLFIDGQESEEELERVAYLANAGTREAQREYTRLAQLLPPTNKLVQEAEDAVIWESANATAILGREGARAVESILRTLGPTLEILDISLNKYVAEMLRNPISLPRLVDLPTRCGFPLRPCDVPALEPTNSLRYLHVVDTTHQWHFVERFFENGISYFAPSLVQLRLLDLYQDEEVTKHLECALGHSDDLDFYPPSQVPQLPPTLELVILRPALEPKHNRRCEPSARAPCDELRDYDDLMCFARWLRDKDDRVMLLKAAASTPVEEFREWLDKVDGTVCDWDILTSELDFDSTEEYSD</sequence>
<accession>A0A8H6YM41</accession>
<evidence type="ECO:0000313" key="1">
    <source>
        <dbReference type="EMBL" id="KAF7363630.1"/>
    </source>
</evidence>
<reference evidence="1" key="1">
    <citation type="submission" date="2020-05" db="EMBL/GenBank/DDBJ databases">
        <title>Mycena genomes resolve the evolution of fungal bioluminescence.</title>
        <authorList>
            <person name="Tsai I.J."/>
        </authorList>
    </citation>
    <scope>NUCLEOTIDE SEQUENCE</scope>
    <source>
        <strain evidence="1">160909Yilan</strain>
    </source>
</reference>
<dbReference type="Proteomes" id="UP000623467">
    <property type="component" value="Unassembled WGS sequence"/>
</dbReference>
<keyword evidence="2" id="KW-1185">Reference proteome</keyword>
<dbReference type="OrthoDB" id="2748701at2759"/>
<organism evidence="1 2">
    <name type="scientific">Mycena sanguinolenta</name>
    <dbReference type="NCBI Taxonomy" id="230812"/>
    <lineage>
        <taxon>Eukaryota</taxon>
        <taxon>Fungi</taxon>
        <taxon>Dikarya</taxon>
        <taxon>Basidiomycota</taxon>
        <taxon>Agaricomycotina</taxon>
        <taxon>Agaricomycetes</taxon>
        <taxon>Agaricomycetidae</taxon>
        <taxon>Agaricales</taxon>
        <taxon>Marasmiineae</taxon>
        <taxon>Mycenaceae</taxon>
        <taxon>Mycena</taxon>
    </lineage>
</organism>
<dbReference type="EMBL" id="JACAZH010000007">
    <property type="protein sequence ID" value="KAF7363630.1"/>
    <property type="molecule type" value="Genomic_DNA"/>
</dbReference>
<dbReference type="AlphaFoldDB" id="A0A8H6YM41"/>
<evidence type="ECO:0000313" key="2">
    <source>
        <dbReference type="Proteomes" id="UP000623467"/>
    </source>
</evidence>
<protein>
    <submittedName>
        <fullName evidence="1">Uncharacterized protein</fullName>
    </submittedName>
</protein>
<comment type="caution">
    <text evidence="1">The sequence shown here is derived from an EMBL/GenBank/DDBJ whole genome shotgun (WGS) entry which is preliminary data.</text>
</comment>